<evidence type="ECO:0000256" key="3">
    <source>
        <dbReference type="ARBA" id="ARBA00006219"/>
    </source>
</evidence>
<protein>
    <recommendedName>
        <fullName evidence="6">Maltokinase</fullName>
        <ecNumber evidence="4">2.7.1.175</ecNumber>
        <ecNumber evidence="5">5.4.99.16</ecNumber>
    </recommendedName>
    <alternativeName>
        <fullName evidence="14">Maltose alpha-D-glucosyltransferase</fullName>
    </alternativeName>
    <alternativeName>
        <fullName evidence="13">Maltose-1-phosphate synthase</fullName>
    </alternativeName>
</protein>
<evidence type="ECO:0000256" key="2">
    <source>
        <dbReference type="ARBA" id="ARBA00005496"/>
    </source>
</evidence>
<keyword evidence="8" id="KW-0479">Metal-binding</keyword>
<dbReference type="SMART" id="SM00642">
    <property type="entry name" value="Aamy"/>
    <property type="match status" value="1"/>
</dbReference>
<dbReference type="FunFam" id="3.20.20.80:FF:000055">
    <property type="entry name" value="Trehalose synthase"/>
    <property type="match status" value="1"/>
</dbReference>
<gene>
    <name evidence="17" type="ORF">SAMN05421742_102365</name>
</gene>
<dbReference type="SUPFAM" id="SSF51011">
    <property type="entry name" value="Glycosyl hydrolase domain"/>
    <property type="match status" value="1"/>
</dbReference>
<keyword evidence="7 17" id="KW-0808">Transferase</keyword>
<evidence type="ECO:0000259" key="16">
    <source>
        <dbReference type="SMART" id="SM00642"/>
    </source>
</evidence>
<dbReference type="Gene3D" id="3.20.20.80">
    <property type="entry name" value="Glycosidases"/>
    <property type="match status" value="1"/>
</dbReference>
<proteinExistence type="inferred from homology"/>
<dbReference type="Pfam" id="PF18085">
    <property type="entry name" value="Mak_N_cap"/>
    <property type="match status" value="1"/>
</dbReference>
<evidence type="ECO:0000256" key="5">
    <source>
        <dbReference type="ARBA" id="ARBA00012619"/>
    </source>
</evidence>
<dbReference type="GO" id="GO:0046872">
    <property type="term" value="F:metal ion binding"/>
    <property type="evidence" value="ECO:0007669"/>
    <property type="project" value="UniProtKB-KW"/>
</dbReference>
<dbReference type="SUPFAM" id="SSF51445">
    <property type="entry name" value="(Trans)glycosidases"/>
    <property type="match status" value="1"/>
</dbReference>
<dbReference type="InterPro" id="IPR012810">
    <property type="entry name" value="TreS/a-amylase_N"/>
</dbReference>
<organism evidence="17 18">
    <name type="scientific">Roseospirillum parvum</name>
    <dbReference type="NCBI Taxonomy" id="83401"/>
    <lineage>
        <taxon>Bacteria</taxon>
        <taxon>Pseudomonadati</taxon>
        <taxon>Pseudomonadota</taxon>
        <taxon>Alphaproteobacteria</taxon>
        <taxon>Rhodospirillales</taxon>
        <taxon>Rhodospirillaceae</taxon>
        <taxon>Roseospirillum</taxon>
    </lineage>
</organism>
<dbReference type="InterPro" id="IPR012811">
    <property type="entry name" value="TreS_maltokin_C_dom"/>
</dbReference>
<evidence type="ECO:0000256" key="8">
    <source>
        <dbReference type="ARBA" id="ARBA00022723"/>
    </source>
</evidence>
<keyword evidence="9" id="KW-0547">Nucleotide-binding</keyword>
<dbReference type="Gene3D" id="3.90.1200.10">
    <property type="match status" value="1"/>
</dbReference>
<evidence type="ECO:0000256" key="1">
    <source>
        <dbReference type="ARBA" id="ARBA00001595"/>
    </source>
</evidence>
<dbReference type="STRING" id="83401.SAMN05421742_102365"/>
<dbReference type="InterPro" id="IPR006047">
    <property type="entry name" value="GH13_cat_dom"/>
</dbReference>
<evidence type="ECO:0000256" key="12">
    <source>
        <dbReference type="ARBA" id="ARBA00023235"/>
    </source>
</evidence>
<evidence type="ECO:0000256" key="14">
    <source>
        <dbReference type="ARBA" id="ARBA00031378"/>
    </source>
</evidence>
<feature type="domain" description="Glycosyl hydrolase family 13 catalytic" evidence="16">
    <location>
        <begin position="30"/>
        <end position="431"/>
    </location>
</feature>
<keyword evidence="10" id="KW-0106">Calcium</keyword>
<accession>A0A1G7WYA9</accession>
<evidence type="ECO:0000256" key="11">
    <source>
        <dbReference type="ARBA" id="ARBA00022840"/>
    </source>
</evidence>
<dbReference type="InterPro" id="IPR013780">
    <property type="entry name" value="Glyco_hydro_b"/>
</dbReference>
<dbReference type="InterPro" id="IPR032091">
    <property type="entry name" value="Malt_amylase-like_C"/>
</dbReference>
<dbReference type="Pfam" id="PF00128">
    <property type="entry name" value="Alpha-amylase"/>
    <property type="match status" value="2"/>
</dbReference>
<keyword evidence="18" id="KW-1185">Reference proteome</keyword>
<comment type="catalytic activity">
    <reaction evidence="15">
        <text>D-maltose + ATP = alpha-maltose 1-phosphate + ADP + H(+)</text>
        <dbReference type="Rhea" id="RHEA:31915"/>
        <dbReference type="ChEBI" id="CHEBI:15378"/>
        <dbReference type="ChEBI" id="CHEBI:17306"/>
        <dbReference type="ChEBI" id="CHEBI:30616"/>
        <dbReference type="ChEBI" id="CHEBI:63576"/>
        <dbReference type="ChEBI" id="CHEBI:456216"/>
        <dbReference type="EC" id="2.7.1.175"/>
    </reaction>
</comment>
<comment type="similarity">
    <text evidence="3">Belongs to the aminoglycoside phosphotransferase family.</text>
</comment>
<evidence type="ECO:0000256" key="13">
    <source>
        <dbReference type="ARBA" id="ARBA00031251"/>
    </source>
</evidence>
<dbReference type="SUPFAM" id="SSF56112">
    <property type="entry name" value="Protein kinase-like (PK-like)"/>
    <property type="match status" value="1"/>
</dbReference>
<dbReference type="NCBIfam" id="TIGR02457">
    <property type="entry name" value="TreS_Cterm"/>
    <property type="match status" value="1"/>
</dbReference>
<evidence type="ECO:0000256" key="7">
    <source>
        <dbReference type="ARBA" id="ARBA00022679"/>
    </source>
</evidence>
<dbReference type="EC" id="5.4.99.16" evidence="5"/>
<dbReference type="Gene3D" id="2.60.40.1180">
    <property type="entry name" value="Golgi alpha-mannosidase II"/>
    <property type="match status" value="1"/>
</dbReference>
<sequence>MSHPRPTPRHTGDPAPQDDPLWYKDAVIYQLHVKAFFDFSNDGIGDFAGLTQKLDYLVSLGVNAVWVLPFYPSPLRDDGYDIADYKGVHPAYGRLADFKAFVKAAHARGLKVITELVINHTSDQHRWFQRARRAKPGSAHRNFYVWSDDDRKWPETRIIFTDTETSNWTWDPVAQQYYWHRFFSHQPDLNFDNPRVLDEVIRVMKFWLDTGVDGMRLDAIPYLVERDGTNNENLPETHAIIKRLRAWIDEHYPGRMLLGEANQWPEDVRPYFGDGPGDECNMAFHFPLMPRMYMALAQEDRHPITDIMRQTPDIPATAQWAIFLRNHDELTLEMVTDRERDYLWNYYAAEPRARINLGIRRRLAPLVDNDRRKIELLNSLLMSMPGTPIVYYGDELGMGDNIYLGDRDGVRTPMQWSSDRNGGFSRADPQRLYLPAIQDAIYGFATVNVEAQAANPSSLLNWMRRLIAVRRRHKAFGRGHLDFLYPGNRKVLAYLRRVEEADGGSGETILCVANLSRAAQPVELDLSAFKGRVPVELMGRSAFPPIGDLPYFVTLPAYAFYWFLLAEEEEAPIWHEPQPPVLPEFVTLVLGKTGGLGQGKGLDTLTNTALPDFLPRQRWFGLKGLGRPKVAAAARVEVPAGRGETAPLAAAWRVGEGEDSHLYFLPLAAAWESRDQDPQEHLAAFAVAKTRQGARAGLLVDAALGDLGFVRRLAADILAGARHPGEEGAELVAHPTSAAAGVTFEPEAEVQRLGADQSNTSLRVGEGHILKLYRRLEPGIHPEVEMGRFLTDRAGYANIPAVLGHAELTLPGEGGAAACAILQAYVANQGDGWSFTLDYLDRFLEEVELLPEEPTAAPPGPEEEPRHAYFMSLIATLGRRIGELHRALAEAGARHADEAPDFAPEPLTPKALEAWAEAAGDQARAARQALKRMVGRLPGDSPLAADITARLDDWKAVKQRIAELADPTRHGGAGRLIRLHGDLHLGQVVIAKDDFFLLDFEGEPARSLDRRRARGTPMADVAGMLRSFDYAAWAALFAQADRQAEAGTDILTRLKPHAEAWQAETRAAFLDGYAEAVEGCPGLGLDPALIDLMSLTKALYEIAYEAANRPDWLSIPLGGLAHLLAQPVD</sequence>
<dbReference type="InterPro" id="IPR045857">
    <property type="entry name" value="O16G_dom_2"/>
</dbReference>
<name>A0A1G7WYA9_9PROT</name>
<dbReference type="EMBL" id="FNCV01000002">
    <property type="protein sequence ID" value="SDG76922.1"/>
    <property type="molecule type" value="Genomic_DNA"/>
</dbReference>
<keyword evidence="11" id="KW-0067">ATP-binding</keyword>
<dbReference type="Gene3D" id="3.90.400.10">
    <property type="entry name" value="Oligo-1,6-glucosidase, Domain 2"/>
    <property type="match status" value="1"/>
</dbReference>
<dbReference type="InterPro" id="IPR011009">
    <property type="entry name" value="Kinase-like_dom_sf"/>
</dbReference>
<dbReference type="Pfam" id="PF16657">
    <property type="entry name" value="Malt_amylase_C"/>
    <property type="match status" value="1"/>
</dbReference>
<reference evidence="18" key="1">
    <citation type="submission" date="2016-10" db="EMBL/GenBank/DDBJ databases">
        <authorList>
            <person name="Varghese N."/>
            <person name="Submissions S."/>
        </authorList>
    </citation>
    <scope>NUCLEOTIDE SEQUENCE [LARGE SCALE GENOMIC DNA]</scope>
    <source>
        <strain evidence="18">930I</strain>
    </source>
</reference>
<dbReference type="PANTHER" id="PTHR10357">
    <property type="entry name" value="ALPHA-AMYLASE FAMILY MEMBER"/>
    <property type="match status" value="1"/>
</dbReference>
<evidence type="ECO:0000256" key="9">
    <source>
        <dbReference type="ARBA" id="ARBA00022741"/>
    </source>
</evidence>
<dbReference type="GO" id="GO:0005524">
    <property type="term" value="F:ATP binding"/>
    <property type="evidence" value="ECO:0007669"/>
    <property type="project" value="UniProtKB-KW"/>
</dbReference>
<evidence type="ECO:0000313" key="18">
    <source>
        <dbReference type="Proteomes" id="UP000217076"/>
    </source>
</evidence>
<comment type="catalytic activity">
    <reaction evidence="1">
        <text>D-maltose = alpha,alpha-trehalose</text>
        <dbReference type="Rhea" id="RHEA:15145"/>
        <dbReference type="ChEBI" id="CHEBI:16551"/>
        <dbReference type="ChEBI" id="CHEBI:17306"/>
        <dbReference type="EC" id="5.4.99.16"/>
    </reaction>
</comment>
<evidence type="ECO:0000256" key="4">
    <source>
        <dbReference type="ARBA" id="ARBA00011962"/>
    </source>
</evidence>
<dbReference type="AlphaFoldDB" id="A0A1G7WYA9"/>
<evidence type="ECO:0000256" key="10">
    <source>
        <dbReference type="ARBA" id="ARBA00022837"/>
    </source>
</evidence>
<dbReference type="RefSeq" id="WP_092616269.1">
    <property type="nucleotide sequence ID" value="NZ_FNCV01000002.1"/>
</dbReference>
<dbReference type="EC" id="2.7.1.175" evidence="4"/>
<evidence type="ECO:0000313" key="17">
    <source>
        <dbReference type="EMBL" id="SDG76922.1"/>
    </source>
</evidence>
<evidence type="ECO:0000256" key="15">
    <source>
        <dbReference type="ARBA" id="ARBA00049067"/>
    </source>
</evidence>
<comment type="similarity">
    <text evidence="2">Belongs to the glycosyl hydrolase 13 family. TreS subfamily.</text>
</comment>
<evidence type="ECO:0000256" key="6">
    <source>
        <dbReference type="ARBA" id="ARBA00013882"/>
    </source>
</evidence>
<dbReference type="GO" id="GO:0016740">
    <property type="term" value="F:transferase activity"/>
    <property type="evidence" value="ECO:0007669"/>
    <property type="project" value="UniProtKB-KW"/>
</dbReference>
<dbReference type="OrthoDB" id="9805159at2"/>
<dbReference type="PANTHER" id="PTHR10357:SF219">
    <property type="entry name" value="MALTOSE ALPHA-D-GLUCOSYLTRANSFERASE"/>
    <property type="match status" value="1"/>
</dbReference>
<dbReference type="NCBIfam" id="TIGR02456">
    <property type="entry name" value="treS_nterm"/>
    <property type="match status" value="1"/>
</dbReference>
<dbReference type="GO" id="GO:0047471">
    <property type="term" value="F:maltose alpha-D-glucosyltransferase activity"/>
    <property type="evidence" value="ECO:0007669"/>
    <property type="project" value="UniProtKB-EC"/>
</dbReference>
<keyword evidence="12" id="KW-0413">Isomerase</keyword>
<dbReference type="CDD" id="cd11334">
    <property type="entry name" value="AmyAc_TreS"/>
    <property type="match status" value="1"/>
</dbReference>
<dbReference type="GO" id="GO:0005975">
    <property type="term" value="P:carbohydrate metabolic process"/>
    <property type="evidence" value="ECO:0007669"/>
    <property type="project" value="InterPro"/>
</dbReference>
<dbReference type="InterPro" id="IPR040999">
    <property type="entry name" value="Mak_N_cap"/>
</dbReference>
<dbReference type="Proteomes" id="UP000217076">
    <property type="component" value="Unassembled WGS sequence"/>
</dbReference>
<dbReference type="InterPro" id="IPR017853">
    <property type="entry name" value="GH"/>
</dbReference>